<accession>A0A140XFU7</accession>
<dbReference type="Proteomes" id="UP000201272">
    <property type="component" value="Segment"/>
</dbReference>
<evidence type="ECO:0000256" key="1">
    <source>
        <dbReference type="SAM" id="MobiDB-lite"/>
    </source>
</evidence>
<feature type="region of interest" description="Disordered" evidence="1">
    <location>
        <begin position="1"/>
        <end position="23"/>
    </location>
</feature>
<dbReference type="KEGG" id="vg:29123379"/>
<organism evidence="2 3">
    <name type="scientific">Salmonella phage BP12B</name>
    <dbReference type="NCBI Taxonomy" id="1543201"/>
    <lineage>
        <taxon>Viruses</taxon>
        <taxon>Duplodnaviria</taxon>
        <taxon>Heunggongvirae</taxon>
        <taxon>Uroviricota</taxon>
        <taxon>Caudoviricetes</taxon>
        <taxon>Autographivirales</taxon>
        <taxon>Autosignataviridae</taxon>
        <taxon>Molineuxvirinae</taxon>
        <taxon>Zindervirus</taxon>
        <taxon>Zindervirus BP12B</taxon>
    </lineage>
</organism>
<dbReference type="RefSeq" id="YP_009304462.1">
    <property type="nucleotide sequence ID" value="NC_031271.1"/>
</dbReference>
<keyword evidence="3" id="KW-1185">Reference proteome</keyword>
<name>A0A140XFU7_9CAUD</name>
<reference evidence="3" key="1">
    <citation type="submission" date="2014-08" db="EMBL/GenBank/DDBJ databases">
        <authorList>
            <person name="Mandeville R."/>
        </authorList>
    </citation>
    <scope>NUCLEOTIDE SEQUENCE [LARGE SCALE GENOMIC DNA]</scope>
</reference>
<dbReference type="EMBL" id="KM366097">
    <property type="protein sequence ID" value="AIT13717.1"/>
    <property type="molecule type" value="Genomic_DNA"/>
</dbReference>
<gene>
    <name evidence="2" type="ORF">BP12B_41</name>
</gene>
<dbReference type="GeneID" id="29123379"/>
<protein>
    <submittedName>
        <fullName evidence="2">Uncharacterized protein</fullName>
    </submittedName>
</protein>
<feature type="compositionally biased region" description="Basic and acidic residues" evidence="1">
    <location>
        <begin position="41"/>
        <end position="54"/>
    </location>
</feature>
<proteinExistence type="predicted"/>
<evidence type="ECO:0000313" key="3">
    <source>
        <dbReference type="Proteomes" id="UP000201272"/>
    </source>
</evidence>
<evidence type="ECO:0000313" key="2">
    <source>
        <dbReference type="EMBL" id="AIT13717.1"/>
    </source>
</evidence>
<dbReference type="OrthoDB" id="32689at10239"/>
<feature type="region of interest" description="Disordered" evidence="1">
    <location>
        <begin position="41"/>
        <end position="60"/>
    </location>
</feature>
<sequence>MPNHPNNYGNMGLTGKSRRKQEKPIATALMVPFAEDEAHEHGENIEVSENRINDQTKSGKRRGAMLLTDKHGLVVASGSRFNDIWYSFNFEEVGTIQPV</sequence>